<sequence>MSTITATGTPVGRSLAITRTASEAGAASGSAREAGKQAPSVTLSLSAYTQKRMASMREATAKLRASQDIQQQARKEAARQRLEDIKQRIAMLKQLAAGLGPDAAKGMLRQIKQLAQELGQVAAVLKAPSASASASMPDAAGTGAGVADGEVPVAVDADPVESPPPTSAAVADEPADEAGMVAAEDESREADEQDEEAWNGPMRSPTNEQRSTDAEALKKVARQLKQLLAMVKAQLRDAPDAESRTIIGEIKARLDACEQAASAMGGGGLSPAAIGATLSISV</sequence>
<feature type="compositionally biased region" description="Low complexity" evidence="2">
    <location>
        <begin position="21"/>
        <end position="32"/>
    </location>
</feature>
<gene>
    <name evidence="3" type="ORF">DNK44_14725</name>
</gene>
<evidence type="ECO:0000256" key="1">
    <source>
        <dbReference type="SAM" id="Coils"/>
    </source>
</evidence>
<proteinExistence type="predicted"/>
<accession>A0A4Q9QZF4</accession>
<reference evidence="3 4" key="1">
    <citation type="submission" date="2018-06" db="EMBL/GenBank/DDBJ databases">
        <title>Three novel Pseudomonas species isolated from symptomatic oak.</title>
        <authorList>
            <person name="Bueno-Gonzalez V."/>
            <person name="Brady C."/>
        </authorList>
    </citation>
    <scope>NUCLEOTIDE SEQUENCE [LARGE SCALE GENOMIC DNA]</scope>
    <source>
        <strain evidence="3 4">P6B</strain>
    </source>
</reference>
<dbReference type="EMBL" id="QJUL01000020">
    <property type="protein sequence ID" value="TBU90909.1"/>
    <property type="molecule type" value="Genomic_DNA"/>
</dbReference>
<feature type="region of interest" description="Disordered" evidence="2">
    <location>
        <begin position="21"/>
        <end position="40"/>
    </location>
</feature>
<dbReference type="Proteomes" id="UP000293172">
    <property type="component" value="Unassembled WGS sequence"/>
</dbReference>
<evidence type="ECO:0000256" key="2">
    <source>
        <dbReference type="SAM" id="MobiDB-lite"/>
    </source>
</evidence>
<comment type="caution">
    <text evidence="3">The sequence shown here is derived from an EMBL/GenBank/DDBJ whole genome shotgun (WGS) entry which is preliminary data.</text>
</comment>
<evidence type="ECO:0000313" key="4">
    <source>
        <dbReference type="Proteomes" id="UP000293172"/>
    </source>
</evidence>
<feature type="coiled-coil region" evidence="1">
    <location>
        <begin position="56"/>
        <end position="95"/>
    </location>
</feature>
<evidence type="ECO:0000313" key="3">
    <source>
        <dbReference type="EMBL" id="TBU90909.1"/>
    </source>
</evidence>
<organism evidence="3 4">
    <name type="scientific">Phytopseudomonas dryadis</name>
    <dbReference type="NCBI Taxonomy" id="2487520"/>
    <lineage>
        <taxon>Bacteria</taxon>
        <taxon>Pseudomonadati</taxon>
        <taxon>Pseudomonadota</taxon>
        <taxon>Gammaproteobacteria</taxon>
        <taxon>Pseudomonadales</taxon>
        <taxon>Pseudomonadaceae</taxon>
        <taxon>Phytopseudomonas</taxon>
    </lineage>
</organism>
<feature type="compositionally biased region" description="Acidic residues" evidence="2">
    <location>
        <begin position="183"/>
        <end position="197"/>
    </location>
</feature>
<feature type="region of interest" description="Disordered" evidence="2">
    <location>
        <begin position="157"/>
        <end position="210"/>
    </location>
</feature>
<dbReference type="RefSeq" id="WP_131198351.1">
    <property type="nucleotide sequence ID" value="NZ_QJUL01000020.1"/>
</dbReference>
<name>A0A4Q9QZF4_9GAMM</name>
<dbReference type="OrthoDB" id="6891809at2"/>
<keyword evidence="1" id="KW-0175">Coiled coil</keyword>
<dbReference type="AlphaFoldDB" id="A0A4Q9QZF4"/>
<protein>
    <submittedName>
        <fullName evidence="3">Uncharacterized protein</fullName>
    </submittedName>
</protein>